<evidence type="ECO:0000313" key="1">
    <source>
        <dbReference type="EMBL" id="GAA0036541.1"/>
    </source>
</evidence>
<dbReference type="Proteomes" id="UP001498238">
    <property type="component" value="Unassembled WGS sequence"/>
</dbReference>
<organism evidence="1 2">
    <name type="scientific">Brevibacterium metallidurans</name>
    <dbReference type="NCBI Taxonomy" id="1482676"/>
    <lineage>
        <taxon>Bacteria</taxon>
        <taxon>Bacillati</taxon>
        <taxon>Actinomycetota</taxon>
        <taxon>Actinomycetes</taxon>
        <taxon>Micrococcales</taxon>
        <taxon>Brevibacteriaceae</taxon>
        <taxon>Brevibacterium</taxon>
    </lineage>
</organism>
<name>A0ABN0SQN0_9MICO</name>
<sequence>MVVPRDSNAILLSPEGDDCEHLNYSRGWALRSFSPFQSLVKARPGRFVHRDGREILRIRFVTMPERNAKGVDYVFASDISFVD</sequence>
<protein>
    <submittedName>
        <fullName evidence="1">Uncharacterized protein</fullName>
    </submittedName>
</protein>
<dbReference type="EMBL" id="BAAAAF010000010">
    <property type="protein sequence ID" value="GAA0036541.1"/>
    <property type="molecule type" value="Genomic_DNA"/>
</dbReference>
<reference evidence="1 2" key="1">
    <citation type="submission" date="2024-01" db="EMBL/GenBank/DDBJ databases">
        <title>Characterization of antibiotic resistant novel bacterial strains and their environmental applications.</title>
        <authorList>
            <person name="Manzoor S."/>
            <person name="Abbas S."/>
            <person name="Arshad M."/>
            <person name="Ahmed I."/>
        </authorList>
    </citation>
    <scope>NUCLEOTIDE SEQUENCE [LARGE SCALE GENOMIC DNA]</scope>
    <source>
        <strain evidence="1 2">NCCP-602</strain>
    </source>
</reference>
<proteinExistence type="predicted"/>
<accession>A0ABN0SQN0</accession>
<gene>
    <name evidence="1" type="ORF">NCCP602_25020</name>
</gene>
<keyword evidence="2" id="KW-1185">Reference proteome</keyword>
<comment type="caution">
    <text evidence="1">The sequence shown here is derived from an EMBL/GenBank/DDBJ whole genome shotgun (WGS) entry which is preliminary data.</text>
</comment>
<evidence type="ECO:0000313" key="2">
    <source>
        <dbReference type="Proteomes" id="UP001498238"/>
    </source>
</evidence>